<keyword evidence="3" id="KW-1185">Reference proteome</keyword>
<protein>
    <submittedName>
        <fullName evidence="2">Uncharacterized protein</fullName>
    </submittedName>
</protein>
<dbReference type="Proteomes" id="UP000290289">
    <property type="component" value="Chromosome 10"/>
</dbReference>
<evidence type="ECO:0000256" key="1">
    <source>
        <dbReference type="SAM" id="MobiDB-lite"/>
    </source>
</evidence>
<evidence type="ECO:0000313" key="3">
    <source>
        <dbReference type="Proteomes" id="UP000290289"/>
    </source>
</evidence>
<reference evidence="2 3" key="1">
    <citation type="submission" date="2018-10" db="EMBL/GenBank/DDBJ databases">
        <title>A high-quality apple genome assembly.</title>
        <authorList>
            <person name="Hu J."/>
        </authorList>
    </citation>
    <scope>NUCLEOTIDE SEQUENCE [LARGE SCALE GENOMIC DNA]</scope>
    <source>
        <strain evidence="3">cv. HFTH1</strain>
        <tissue evidence="2">Young leaf</tissue>
    </source>
</reference>
<organism evidence="2 3">
    <name type="scientific">Malus domestica</name>
    <name type="common">Apple</name>
    <name type="synonym">Pyrus malus</name>
    <dbReference type="NCBI Taxonomy" id="3750"/>
    <lineage>
        <taxon>Eukaryota</taxon>
        <taxon>Viridiplantae</taxon>
        <taxon>Streptophyta</taxon>
        <taxon>Embryophyta</taxon>
        <taxon>Tracheophyta</taxon>
        <taxon>Spermatophyta</taxon>
        <taxon>Magnoliopsida</taxon>
        <taxon>eudicotyledons</taxon>
        <taxon>Gunneridae</taxon>
        <taxon>Pentapetalae</taxon>
        <taxon>rosids</taxon>
        <taxon>fabids</taxon>
        <taxon>Rosales</taxon>
        <taxon>Rosaceae</taxon>
        <taxon>Amygdaloideae</taxon>
        <taxon>Maleae</taxon>
        <taxon>Malus</taxon>
    </lineage>
</organism>
<sequence length="111" mass="11826">MIDDDGPENLSKSQRNTAYNGERLFDPKSSVLLISIHQLPQASSCFSVILNTIEHPAANPNDFADTGTATSLLHLLLAVEVDQVTISSAYAIRSDQPAVNSSSPNISATSI</sequence>
<accession>A0A498ITY2</accession>
<proteinExistence type="predicted"/>
<name>A0A498ITY2_MALDO</name>
<evidence type="ECO:0000313" key="2">
    <source>
        <dbReference type="EMBL" id="RXH85644.1"/>
    </source>
</evidence>
<comment type="caution">
    <text evidence="2">The sequence shown here is derived from an EMBL/GenBank/DDBJ whole genome shotgun (WGS) entry which is preliminary data.</text>
</comment>
<feature type="region of interest" description="Disordered" evidence="1">
    <location>
        <begin position="1"/>
        <end position="21"/>
    </location>
</feature>
<dbReference type="AlphaFoldDB" id="A0A498ITY2"/>
<gene>
    <name evidence="2" type="ORF">DVH24_009465</name>
</gene>
<dbReference type="EMBL" id="RDQH01000336">
    <property type="protein sequence ID" value="RXH85644.1"/>
    <property type="molecule type" value="Genomic_DNA"/>
</dbReference>
<feature type="compositionally biased region" description="Polar residues" evidence="1">
    <location>
        <begin position="10"/>
        <end position="19"/>
    </location>
</feature>